<accession>A0ABS2QB94</accession>
<organism evidence="2 3">
    <name type="scientific">Sporolactobacillus spathodeae</name>
    <dbReference type="NCBI Taxonomy" id="1465502"/>
    <lineage>
        <taxon>Bacteria</taxon>
        <taxon>Bacillati</taxon>
        <taxon>Bacillota</taxon>
        <taxon>Bacilli</taxon>
        <taxon>Bacillales</taxon>
        <taxon>Sporolactobacillaceae</taxon>
        <taxon>Sporolactobacillus</taxon>
    </lineage>
</organism>
<feature type="domain" description="Transcriptional coactivator p15 (PC4) C-terminal" evidence="1">
    <location>
        <begin position="19"/>
        <end position="66"/>
    </location>
</feature>
<dbReference type="RefSeq" id="WP_205007584.1">
    <property type="nucleotide sequence ID" value="NZ_CBCRXA010000017.1"/>
</dbReference>
<keyword evidence="3" id="KW-1185">Reference proteome</keyword>
<dbReference type="Proteomes" id="UP000823201">
    <property type="component" value="Unassembled WGS sequence"/>
</dbReference>
<protein>
    <recommendedName>
        <fullName evidence="1">Transcriptional coactivator p15 (PC4) C-terminal domain-containing protein</fullName>
    </recommendedName>
</protein>
<dbReference type="InterPro" id="IPR017154">
    <property type="entry name" value="PC4-like"/>
</dbReference>
<name>A0ABS2QB94_9BACL</name>
<evidence type="ECO:0000313" key="3">
    <source>
        <dbReference type="Proteomes" id="UP000823201"/>
    </source>
</evidence>
<dbReference type="InterPro" id="IPR003173">
    <property type="entry name" value="PC4_C"/>
</dbReference>
<dbReference type="PIRSF" id="PIRSF037246">
    <property type="entry name" value="UCP037246"/>
    <property type="match status" value="1"/>
</dbReference>
<evidence type="ECO:0000259" key="1">
    <source>
        <dbReference type="Pfam" id="PF02229"/>
    </source>
</evidence>
<dbReference type="Pfam" id="PF02229">
    <property type="entry name" value="PC4"/>
    <property type="match status" value="1"/>
</dbReference>
<sequence>MSDLKYDIAKKVGTIAQSPKGWEKQLNVISWNGRAPKYDLRDWSPDGTKMGKGITLSLEELKSLKRLLSHMEELDD</sequence>
<gene>
    <name evidence="2" type="ORF">JOC27_002515</name>
</gene>
<reference evidence="2 3" key="1">
    <citation type="submission" date="2021-01" db="EMBL/GenBank/DDBJ databases">
        <title>Genomic Encyclopedia of Type Strains, Phase IV (KMG-IV): sequencing the most valuable type-strain genomes for metagenomic binning, comparative biology and taxonomic classification.</title>
        <authorList>
            <person name="Goeker M."/>
        </authorList>
    </citation>
    <scope>NUCLEOTIDE SEQUENCE [LARGE SCALE GENOMIC DNA]</scope>
    <source>
        <strain evidence="2 3">DSM 100968</strain>
    </source>
</reference>
<proteinExistence type="predicted"/>
<dbReference type="Gene3D" id="2.30.31.70">
    <property type="match status" value="1"/>
</dbReference>
<evidence type="ECO:0000313" key="2">
    <source>
        <dbReference type="EMBL" id="MBM7659039.1"/>
    </source>
</evidence>
<dbReference type="EMBL" id="JAFBEV010000032">
    <property type="protein sequence ID" value="MBM7659039.1"/>
    <property type="molecule type" value="Genomic_DNA"/>
</dbReference>
<comment type="caution">
    <text evidence="2">The sequence shown here is derived from an EMBL/GenBank/DDBJ whole genome shotgun (WGS) entry which is preliminary data.</text>
</comment>